<name>A0A2Z2NKA7_9GAMM</name>
<gene>
    <name evidence="8" type="ORF">IMCC3135_08670</name>
</gene>
<evidence type="ECO:0000256" key="1">
    <source>
        <dbReference type="ARBA" id="ARBA00004651"/>
    </source>
</evidence>
<dbReference type="Pfam" id="PF01891">
    <property type="entry name" value="CbiM"/>
    <property type="match status" value="1"/>
</dbReference>
<proteinExistence type="predicted"/>
<keyword evidence="9" id="KW-1185">Reference proteome</keyword>
<evidence type="ECO:0000256" key="6">
    <source>
        <dbReference type="ARBA" id="ARBA00023136"/>
    </source>
</evidence>
<dbReference type="AlphaFoldDB" id="A0A2Z2NKA7"/>
<dbReference type="Proteomes" id="UP000250079">
    <property type="component" value="Chromosome"/>
</dbReference>
<feature type="transmembrane region" description="Helical" evidence="7">
    <location>
        <begin position="43"/>
        <end position="61"/>
    </location>
</feature>
<feature type="transmembrane region" description="Helical" evidence="7">
    <location>
        <begin position="180"/>
        <end position="205"/>
    </location>
</feature>
<comment type="subcellular location">
    <subcellularLocation>
        <location evidence="1">Cell membrane</location>
        <topology evidence="1">Multi-pass membrane protein</topology>
    </subcellularLocation>
</comment>
<dbReference type="RefSeq" id="WP_088917218.1">
    <property type="nucleotide sequence ID" value="NZ_CP018632.1"/>
</dbReference>
<dbReference type="InterPro" id="IPR002751">
    <property type="entry name" value="CbiM/NikMN"/>
</dbReference>
<dbReference type="Gene3D" id="1.10.1760.20">
    <property type="match status" value="1"/>
</dbReference>
<feature type="transmembrane region" description="Helical" evidence="7">
    <location>
        <begin position="150"/>
        <end position="168"/>
    </location>
</feature>
<organism evidence="8 9">
    <name type="scientific">Granulosicoccus antarcticus IMCC3135</name>
    <dbReference type="NCBI Taxonomy" id="1192854"/>
    <lineage>
        <taxon>Bacteria</taxon>
        <taxon>Pseudomonadati</taxon>
        <taxon>Pseudomonadota</taxon>
        <taxon>Gammaproteobacteria</taxon>
        <taxon>Chromatiales</taxon>
        <taxon>Granulosicoccaceae</taxon>
        <taxon>Granulosicoccus</taxon>
    </lineage>
</organism>
<dbReference type="GO" id="GO:0005886">
    <property type="term" value="C:plasma membrane"/>
    <property type="evidence" value="ECO:0007669"/>
    <property type="project" value="UniProtKB-SubCell"/>
</dbReference>
<evidence type="ECO:0000313" key="8">
    <source>
        <dbReference type="EMBL" id="ASJ71832.1"/>
    </source>
</evidence>
<evidence type="ECO:0000313" key="9">
    <source>
        <dbReference type="Proteomes" id="UP000250079"/>
    </source>
</evidence>
<evidence type="ECO:0000256" key="2">
    <source>
        <dbReference type="ARBA" id="ARBA00022448"/>
    </source>
</evidence>
<evidence type="ECO:0000256" key="4">
    <source>
        <dbReference type="ARBA" id="ARBA00022692"/>
    </source>
</evidence>
<evidence type="ECO:0000256" key="7">
    <source>
        <dbReference type="SAM" id="Phobius"/>
    </source>
</evidence>
<accession>A0A2Z2NKA7</accession>
<keyword evidence="6 7" id="KW-0472">Membrane</keyword>
<keyword evidence="3" id="KW-1003">Cell membrane</keyword>
<evidence type="ECO:0000256" key="5">
    <source>
        <dbReference type="ARBA" id="ARBA00022989"/>
    </source>
</evidence>
<keyword evidence="4 7" id="KW-0812">Transmembrane</keyword>
<feature type="transmembrane region" description="Helical" evidence="7">
    <location>
        <begin position="111"/>
        <end position="129"/>
    </location>
</feature>
<evidence type="ECO:0008006" key="10">
    <source>
        <dbReference type="Google" id="ProtNLM"/>
    </source>
</evidence>
<dbReference type="KEGG" id="gai:IMCC3135_08670"/>
<dbReference type="GO" id="GO:0000041">
    <property type="term" value="P:transition metal ion transport"/>
    <property type="evidence" value="ECO:0007669"/>
    <property type="project" value="InterPro"/>
</dbReference>
<protein>
    <recommendedName>
        <fullName evidence="10">Cobalt transport protein CbiM</fullName>
    </recommendedName>
</protein>
<feature type="transmembrane region" description="Helical" evidence="7">
    <location>
        <begin position="73"/>
        <end position="105"/>
    </location>
</feature>
<dbReference type="EMBL" id="CP018632">
    <property type="protein sequence ID" value="ASJ71832.1"/>
    <property type="molecule type" value="Genomic_DNA"/>
</dbReference>
<dbReference type="OrthoDB" id="4710659at2"/>
<reference evidence="8 9" key="1">
    <citation type="submission" date="2016-12" db="EMBL/GenBank/DDBJ databases">
        <authorList>
            <person name="Song W.-J."/>
            <person name="Kurnit D.M."/>
        </authorList>
    </citation>
    <scope>NUCLEOTIDE SEQUENCE [LARGE SCALE GENOMIC DNA]</scope>
    <source>
        <strain evidence="8 9">IMCC3135</strain>
    </source>
</reference>
<keyword evidence="5 7" id="KW-1133">Transmembrane helix</keyword>
<feature type="transmembrane region" description="Helical" evidence="7">
    <location>
        <begin position="12"/>
        <end position="31"/>
    </location>
</feature>
<keyword evidence="2" id="KW-0813">Transport</keyword>
<sequence>MHIEPGVVEGSKILLSYGTVAVSIAIAVKHLKEAVDENGWLPLILRSGIASVLVFMFFELFPHYAVGVSEVHLILGTSLLLLFGIAPAAVGLMVGLLAQGVLFAAPDLPQYGMNVTTLLIPLFAANALARRIIPARTAYVDISYAQAFKLSLAYQGGIVVWVGFWAVYGNGFGAENLVQISSFGAAYLTVVLVEPLLDLALLAGAKSIHQFNGSMLVQRRVHNAQIS</sequence>
<evidence type="ECO:0000256" key="3">
    <source>
        <dbReference type="ARBA" id="ARBA00022475"/>
    </source>
</evidence>